<dbReference type="CDD" id="cd05399">
    <property type="entry name" value="NT_Rel-Spo_like"/>
    <property type="match status" value="1"/>
</dbReference>
<dbReference type="EMBL" id="JAXHPL010000013">
    <property type="protein sequence ID" value="MDY6486345.1"/>
    <property type="molecule type" value="Genomic_DNA"/>
</dbReference>
<reference evidence="2 3" key="1">
    <citation type="submission" date="2023-11" db="EMBL/GenBank/DDBJ databases">
        <title>The common occurrence of Acinetobacte faecalis in cattle feces and its emended description.</title>
        <authorList>
            <person name="Kyselkova M."/>
            <person name="Xanthopoulou K."/>
            <person name="Shestivska V."/>
            <person name="Spanelova P."/>
            <person name="Maixnerova M."/>
            <person name="Higgins P.G."/>
            <person name="Nemec A."/>
        </authorList>
    </citation>
    <scope>NUCLEOTIDE SEQUENCE [LARGE SCALE GENOMIC DNA]</scope>
    <source>
        <strain evidence="2 3">ANC 7483</strain>
    </source>
</reference>
<dbReference type="SUPFAM" id="SSF81301">
    <property type="entry name" value="Nucleotidyltransferase"/>
    <property type="match status" value="1"/>
</dbReference>
<dbReference type="Proteomes" id="UP001278995">
    <property type="component" value="Unassembled WGS sequence"/>
</dbReference>
<name>A0AB35UX07_9GAMM</name>
<feature type="domain" description="RelA/SpoT" evidence="1">
    <location>
        <begin position="76"/>
        <end position="195"/>
    </location>
</feature>
<dbReference type="PANTHER" id="PTHR47837:SF1">
    <property type="entry name" value="GTP PYROPHOSPHOKINASE YJBM"/>
    <property type="match status" value="1"/>
</dbReference>
<organism evidence="2 3">
    <name type="scientific">Acinetobacter faecalis</name>
    <dbReference type="NCBI Taxonomy" id="2665161"/>
    <lineage>
        <taxon>Bacteria</taxon>
        <taxon>Pseudomonadati</taxon>
        <taxon>Pseudomonadota</taxon>
        <taxon>Gammaproteobacteria</taxon>
        <taxon>Moraxellales</taxon>
        <taxon>Moraxellaceae</taxon>
        <taxon>Acinetobacter</taxon>
    </lineage>
</organism>
<dbReference type="Gene3D" id="3.30.460.10">
    <property type="entry name" value="Beta Polymerase, domain 2"/>
    <property type="match status" value="1"/>
</dbReference>
<dbReference type="GO" id="GO:0015969">
    <property type="term" value="P:guanosine tetraphosphate metabolic process"/>
    <property type="evidence" value="ECO:0007669"/>
    <property type="project" value="InterPro"/>
</dbReference>
<proteinExistence type="predicted"/>
<dbReference type="RefSeq" id="WP_321099349.1">
    <property type="nucleotide sequence ID" value="NZ_JAXHPL010000013.1"/>
</dbReference>
<comment type="caution">
    <text evidence="2">The sequence shown here is derived from an EMBL/GenBank/DDBJ whole genome shotgun (WGS) entry which is preliminary data.</text>
</comment>
<evidence type="ECO:0000259" key="1">
    <source>
        <dbReference type="SMART" id="SM00954"/>
    </source>
</evidence>
<dbReference type="InterPro" id="IPR052366">
    <property type="entry name" value="GTP_Pyrophosphokinase"/>
</dbReference>
<evidence type="ECO:0000313" key="2">
    <source>
        <dbReference type="EMBL" id="MDY6486345.1"/>
    </source>
</evidence>
<accession>A0AB35UX07</accession>
<evidence type="ECO:0000313" key="3">
    <source>
        <dbReference type="Proteomes" id="UP001278995"/>
    </source>
</evidence>
<dbReference type="PANTHER" id="PTHR47837">
    <property type="entry name" value="GTP PYROPHOSPHOKINASE YJBM"/>
    <property type="match status" value="1"/>
</dbReference>
<sequence length="390" mass="45218">MSKNQLCTIMTFSKKDVIRAGVSLASDELVHDDDSFQKTMDILTYWRDSHIQSLNNAHKLLNTFIHKVDKNVFVAKRLKRFDSIKKKLQRFEQMQLKNMQDIGGIRVVATTLEHVDSIFKILAQESCFYNNGQFIKFDNYIDQPKDDGYRCLHIVGRFNNNDGDERKIEFQLRTKLQHSWATSLEIVDIFTGQNLKGNSGFLNYQTFFKSVSEQFQVMENLQGFKDDDKEAFLKQYLNGVVSSPAVIKQCYMITEFLNRKIGTNSIENQLKYYCETAKKINIDLSSGAYSDGYVLIQLDTSTQKISYEFFPKARHSEASLKYSYYEKLFSKEEKLIVTLLSTDAVGGLKQAYPNYFADSEFFLAHIQYIKMAVLIIDIQKKLERVQSPIN</sequence>
<dbReference type="InterPro" id="IPR043519">
    <property type="entry name" value="NT_sf"/>
</dbReference>
<dbReference type="AlphaFoldDB" id="A0AB35UX07"/>
<dbReference type="InterPro" id="IPR007685">
    <property type="entry name" value="RelA_SpoT"/>
</dbReference>
<dbReference type="SMART" id="SM00954">
    <property type="entry name" value="RelA_SpoT"/>
    <property type="match status" value="1"/>
</dbReference>
<protein>
    <submittedName>
        <fullName evidence="2">RelA/SpoT domain-containing protein</fullName>
    </submittedName>
</protein>
<dbReference type="Pfam" id="PF04607">
    <property type="entry name" value="RelA_SpoT"/>
    <property type="match status" value="1"/>
</dbReference>
<gene>
    <name evidence="2" type="ORF">SKM51_03865</name>
</gene>